<name>X1HK20_9ZZZZ</name>
<dbReference type="AlphaFoldDB" id="X1HK20"/>
<dbReference type="Gene3D" id="3.40.50.300">
    <property type="entry name" value="P-loop containing nucleotide triphosphate hydrolases"/>
    <property type="match status" value="1"/>
</dbReference>
<protein>
    <submittedName>
        <fullName evidence="1">Uncharacterized protein</fullName>
    </submittedName>
</protein>
<dbReference type="EMBL" id="BARU01018243">
    <property type="protein sequence ID" value="GAH54184.1"/>
    <property type="molecule type" value="Genomic_DNA"/>
</dbReference>
<dbReference type="InterPro" id="IPR027417">
    <property type="entry name" value="P-loop_NTPase"/>
</dbReference>
<accession>X1HK20</accession>
<evidence type="ECO:0000313" key="1">
    <source>
        <dbReference type="EMBL" id="GAH54184.1"/>
    </source>
</evidence>
<gene>
    <name evidence="1" type="ORF">S03H2_30172</name>
</gene>
<proteinExistence type="predicted"/>
<organism evidence="1">
    <name type="scientific">marine sediment metagenome</name>
    <dbReference type="NCBI Taxonomy" id="412755"/>
    <lineage>
        <taxon>unclassified sequences</taxon>
        <taxon>metagenomes</taxon>
        <taxon>ecological metagenomes</taxon>
    </lineage>
</organism>
<reference evidence="1" key="1">
    <citation type="journal article" date="2014" name="Front. Microbiol.">
        <title>High frequency of phylogenetically diverse reductive dehalogenase-homologous genes in deep subseafloor sedimentary metagenomes.</title>
        <authorList>
            <person name="Kawai M."/>
            <person name="Futagami T."/>
            <person name="Toyoda A."/>
            <person name="Takaki Y."/>
            <person name="Nishi S."/>
            <person name="Hori S."/>
            <person name="Arai W."/>
            <person name="Tsubouchi T."/>
            <person name="Morono Y."/>
            <person name="Uchiyama I."/>
            <person name="Ito T."/>
            <person name="Fujiyama A."/>
            <person name="Inagaki F."/>
            <person name="Takami H."/>
        </authorList>
    </citation>
    <scope>NUCLEOTIDE SEQUENCE</scope>
    <source>
        <strain evidence="1">Expedition CK06-06</strain>
    </source>
</reference>
<sequence>MSNYSFDFNEDPDINTIDDWIESPKPQYGFTRNNYYTFILSGLNYKYTGPVTREHYELAIRNLKKFDLVLLLEDPNCFEVLSLYLGWHYKPRTRVNVTNNKVKLPGYRKLFEVDNQYDLMLYDQVCWMAKTRSASYAEIFNVSWYQKLNRSADIDIHVCIFNAAREVEQNGEKERAVEMQLYSLSRINSAKLRYISPKLLDIVDTHNKTEIVNVYEASHG</sequence>
<comment type="caution">
    <text evidence="1">The sequence shown here is derived from an EMBL/GenBank/DDBJ whole genome shotgun (WGS) entry which is preliminary data.</text>
</comment>